<dbReference type="GO" id="GO:0006355">
    <property type="term" value="P:regulation of DNA-templated transcription"/>
    <property type="evidence" value="ECO:0007669"/>
    <property type="project" value="InterPro"/>
</dbReference>
<name>A0A0W7X1V2_9ACTN</name>
<evidence type="ECO:0000256" key="2">
    <source>
        <dbReference type="ARBA" id="ARBA00023125"/>
    </source>
</evidence>
<evidence type="ECO:0000313" key="6">
    <source>
        <dbReference type="EMBL" id="KUF16722.1"/>
    </source>
</evidence>
<dbReference type="PANTHER" id="PTHR44688:SF16">
    <property type="entry name" value="DNA-BINDING TRANSCRIPTIONAL ACTIVATOR DEVR_DOSR"/>
    <property type="match status" value="1"/>
</dbReference>
<accession>A0A0W7X1V2</accession>
<keyword evidence="7" id="KW-1185">Reference proteome</keyword>
<evidence type="ECO:0000313" key="7">
    <source>
        <dbReference type="Proteomes" id="UP000054804"/>
    </source>
</evidence>
<feature type="region of interest" description="Disordered" evidence="4">
    <location>
        <begin position="1"/>
        <end position="54"/>
    </location>
</feature>
<dbReference type="Proteomes" id="UP000054804">
    <property type="component" value="Unassembled WGS sequence"/>
</dbReference>
<dbReference type="InterPro" id="IPR027417">
    <property type="entry name" value="P-loop_NTPase"/>
</dbReference>
<dbReference type="InterPro" id="IPR036388">
    <property type="entry name" value="WH-like_DNA-bd_sf"/>
</dbReference>
<dbReference type="Gene3D" id="1.10.10.10">
    <property type="entry name" value="Winged helix-like DNA-binding domain superfamily/Winged helix DNA-binding domain"/>
    <property type="match status" value="1"/>
</dbReference>
<dbReference type="AlphaFoldDB" id="A0A0W7X1V2"/>
<dbReference type="EMBL" id="LOCL01000036">
    <property type="protein sequence ID" value="KUF16722.1"/>
    <property type="molecule type" value="Genomic_DNA"/>
</dbReference>
<feature type="compositionally biased region" description="Low complexity" evidence="4">
    <location>
        <begin position="17"/>
        <end position="35"/>
    </location>
</feature>
<dbReference type="GO" id="GO:0003677">
    <property type="term" value="F:DNA binding"/>
    <property type="evidence" value="ECO:0007669"/>
    <property type="project" value="UniProtKB-KW"/>
</dbReference>
<protein>
    <recommendedName>
        <fullName evidence="5">HTH luxR-type domain-containing protein</fullName>
    </recommendedName>
</protein>
<sequence length="451" mass="47607">MTAITMSDITTAPPSPVQASPSSVQAPSSSASPLSAPAPGPPADAPPPPLRLPLRGRADEMARALAALEFGARGGCALVAVEGPPGSGKSRFLDECVSAAERLGFVTGHRCPVFGPAAPAVADATDRPRLIVLDDADFLGEEASDALLARRHAQYGSRAVVWLVARRCGTGARSLDALVAGSSGHTERITLDVLRPAAAHQVAADVLGVPPSAPLARVLNGAGGHPKLLVELLWGMREEHTVQVGAHEAHLVEERIPQRLRTLLRDMLQDYPDQCRHLLRVAAVLGRESAVDDLLPILHMPPSALLLVLDRASTTGALAVGSTRISFPNELLWRLIADSVPVTLRQALRRQVAAARPPCPPEARPAPPAPEPAGPPDLNGQEHELVRLVAEGLTNKQIARRLAISPHTVNYHLKKLFRKAGVNSRIALLREIAEGHPGLPGHPGDTPGTPR</sequence>
<dbReference type="OrthoDB" id="8482304at2"/>
<dbReference type="SUPFAM" id="SSF46894">
    <property type="entry name" value="C-terminal effector domain of the bipartite response regulators"/>
    <property type="match status" value="1"/>
</dbReference>
<dbReference type="STRING" id="1765722.AT728_22580"/>
<dbReference type="PRINTS" id="PR00038">
    <property type="entry name" value="HTHLUXR"/>
</dbReference>
<evidence type="ECO:0000256" key="3">
    <source>
        <dbReference type="ARBA" id="ARBA00023163"/>
    </source>
</evidence>
<keyword evidence="1" id="KW-0805">Transcription regulation</keyword>
<keyword evidence="2" id="KW-0238">DNA-binding</keyword>
<feature type="region of interest" description="Disordered" evidence="4">
    <location>
        <begin position="353"/>
        <end position="380"/>
    </location>
</feature>
<dbReference type="Pfam" id="PF00196">
    <property type="entry name" value="GerE"/>
    <property type="match status" value="1"/>
</dbReference>
<evidence type="ECO:0000256" key="1">
    <source>
        <dbReference type="ARBA" id="ARBA00023015"/>
    </source>
</evidence>
<reference evidence="6 7" key="1">
    <citation type="submission" date="2015-12" db="EMBL/GenBank/DDBJ databases">
        <title>Draft genome sequence of Streptomyces silvensis ATCC 53525, a producer of novel hormone antagonists.</title>
        <authorList>
            <person name="Johnston C.W."/>
            <person name="Li Y."/>
            <person name="Magarvey N.A."/>
        </authorList>
    </citation>
    <scope>NUCLEOTIDE SEQUENCE [LARGE SCALE GENOMIC DNA]</scope>
    <source>
        <strain evidence="6 7">ATCC 53525</strain>
    </source>
</reference>
<proteinExistence type="predicted"/>
<feature type="compositionally biased region" description="Pro residues" evidence="4">
    <location>
        <begin position="357"/>
        <end position="375"/>
    </location>
</feature>
<organism evidence="6 7">
    <name type="scientific">Streptomyces silvensis</name>
    <dbReference type="NCBI Taxonomy" id="1765722"/>
    <lineage>
        <taxon>Bacteria</taxon>
        <taxon>Bacillati</taxon>
        <taxon>Actinomycetota</taxon>
        <taxon>Actinomycetes</taxon>
        <taxon>Kitasatosporales</taxon>
        <taxon>Streptomycetaceae</taxon>
        <taxon>Streptomyces</taxon>
    </lineage>
</organism>
<evidence type="ECO:0000259" key="5">
    <source>
        <dbReference type="PROSITE" id="PS50043"/>
    </source>
</evidence>
<gene>
    <name evidence="6" type="ORF">AT728_22580</name>
</gene>
<dbReference type="InterPro" id="IPR000792">
    <property type="entry name" value="Tscrpt_reg_LuxR_C"/>
</dbReference>
<dbReference type="PROSITE" id="PS50043">
    <property type="entry name" value="HTH_LUXR_2"/>
    <property type="match status" value="1"/>
</dbReference>
<evidence type="ECO:0000256" key="4">
    <source>
        <dbReference type="SAM" id="MobiDB-lite"/>
    </source>
</evidence>
<keyword evidence="3" id="KW-0804">Transcription</keyword>
<dbReference type="SUPFAM" id="SSF52540">
    <property type="entry name" value="P-loop containing nucleoside triphosphate hydrolases"/>
    <property type="match status" value="1"/>
</dbReference>
<dbReference type="SMART" id="SM00421">
    <property type="entry name" value="HTH_LUXR"/>
    <property type="match status" value="1"/>
</dbReference>
<feature type="domain" description="HTH luxR-type" evidence="5">
    <location>
        <begin position="371"/>
        <end position="436"/>
    </location>
</feature>
<feature type="compositionally biased region" description="Pro residues" evidence="4">
    <location>
        <begin position="36"/>
        <end position="51"/>
    </location>
</feature>
<feature type="compositionally biased region" description="Polar residues" evidence="4">
    <location>
        <begin position="1"/>
        <end position="10"/>
    </location>
</feature>
<dbReference type="PANTHER" id="PTHR44688">
    <property type="entry name" value="DNA-BINDING TRANSCRIPTIONAL ACTIVATOR DEVR_DOSR"/>
    <property type="match status" value="1"/>
</dbReference>
<dbReference type="InterPro" id="IPR016032">
    <property type="entry name" value="Sig_transdc_resp-reg_C-effctor"/>
</dbReference>
<comment type="caution">
    <text evidence="6">The sequence shown here is derived from an EMBL/GenBank/DDBJ whole genome shotgun (WGS) entry which is preliminary data.</text>
</comment>
<dbReference type="RefSeq" id="WP_058848991.1">
    <property type="nucleotide sequence ID" value="NZ_LOCL01000036.1"/>
</dbReference>
<dbReference type="CDD" id="cd06170">
    <property type="entry name" value="LuxR_C_like"/>
    <property type="match status" value="1"/>
</dbReference>